<feature type="region of interest" description="Disordered" evidence="1">
    <location>
        <begin position="44"/>
        <end position="76"/>
    </location>
</feature>
<gene>
    <name evidence="2" type="ORF">TNCT_573001</name>
</gene>
<sequence length="100" mass="10923">MRSVNLTALYVTPPHLWGTTQFARPMRSLKPTHQRCIIREAQTVRSVTLSGPQPSSPTPPQMVNPPTKAETQMVGPSSCRGCSYSTNASCPLRGSLQENL</sequence>
<evidence type="ECO:0000313" key="2">
    <source>
        <dbReference type="EMBL" id="GFQ94259.1"/>
    </source>
</evidence>
<reference evidence="2" key="1">
    <citation type="submission" date="2020-07" db="EMBL/GenBank/DDBJ databases">
        <title>Multicomponent nature underlies the extraordinary mechanical properties of spider dragline silk.</title>
        <authorList>
            <person name="Kono N."/>
            <person name="Nakamura H."/>
            <person name="Mori M."/>
            <person name="Yoshida Y."/>
            <person name="Ohtoshi R."/>
            <person name="Malay A.D."/>
            <person name="Moran D.A.P."/>
            <person name="Tomita M."/>
            <person name="Numata K."/>
            <person name="Arakawa K."/>
        </authorList>
    </citation>
    <scope>NUCLEOTIDE SEQUENCE</scope>
</reference>
<evidence type="ECO:0000256" key="1">
    <source>
        <dbReference type="SAM" id="MobiDB-lite"/>
    </source>
</evidence>
<accession>A0A8X6G4M7</accession>
<organism evidence="2 3">
    <name type="scientific">Trichonephila clavata</name>
    <name type="common">Joro spider</name>
    <name type="synonym">Nephila clavata</name>
    <dbReference type="NCBI Taxonomy" id="2740835"/>
    <lineage>
        <taxon>Eukaryota</taxon>
        <taxon>Metazoa</taxon>
        <taxon>Ecdysozoa</taxon>
        <taxon>Arthropoda</taxon>
        <taxon>Chelicerata</taxon>
        <taxon>Arachnida</taxon>
        <taxon>Araneae</taxon>
        <taxon>Araneomorphae</taxon>
        <taxon>Entelegynae</taxon>
        <taxon>Araneoidea</taxon>
        <taxon>Nephilidae</taxon>
        <taxon>Trichonephila</taxon>
    </lineage>
</organism>
<evidence type="ECO:0000313" key="3">
    <source>
        <dbReference type="Proteomes" id="UP000887116"/>
    </source>
</evidence>
<proteinExistence type="predicted"/>
<dbReference type="AlphaFoldDB" id="A0A8X6G4M7"/>
<dbReference type="Proteomes" id="UP000887116">
    <property type="component" value="Unassembled WGS sequence"/>
</dbReference>
<keyword evidence="3" id="KW-1185">Reference proteome</keyword>
<comment type="caution">
    <text evidence="2">The sequence shown here is derived from an EMBL/GenBank/DDBJ whole genome shotgun (WGS) entry which is preliminary data.</text>
</comment>
<name>A0A8X6G4M7_TRICU</name>
<feature type="compositionally biased region" description="Pro residues" evidence="1">
    <location>
        <begin position="54"/>
        <end position="63"/>
    </location>
</feature>
<protein>
    <submittedName>
        <fullName evidence="2">Uncharacterized protein</fullName>
    </submittedName>
</protein>
<dbReference type="EMBL" id="BMAO01014333">
    <property type="protein sequence ID" value="GFQ94259.1"/>
    <property type="molecule type" value="Genomic_DNA"/>
</dbReference>